<dbReference type="Gene3D" id="1.10.30.50">
    <property type="match status" value="1"/>
</dbReference>
<dbReference type="InterPro" id="IPR029471">
    <property type="entry name" value="HNH_5"/>
</dbReference>
<organism evidence="2">
    <name type="scientific">marine sediment metagenome</name>
    <dbReference type="NCBI Taxonomy" id="412755"/>
    <lineage>
        <taxon>unclassified sequences</taxon>
        <taxon>metagenomes</taxon>
        <taxon>ecological metagenomes</taxon>
    </lineage>
</organism>
<name>A0A0F9HK27_9ZZZZ</name>
<proteinExistence type="predicted"/>
<reference evidence="2" key="1">
    <citation type="journal article" date="2015" name="Nature">
        <title>Complex archaea that bridge the gap between prokaryotes and eukaryotes.</title>
        <authorList>
            <person name="Spang A."/>
            <person name="Saw J.H."/>
            <person name="Jorgensen S.L."/>
            <person name="Zaremba-Niedzwiedzka K."/>
            <person name="Martijn J."/>
            <person name="Lind A.E."/>
            <person name="van Eijk R."/>
            <person name="Schleper C."/>
            <person name="Guy L."/>
            <person name="Ettema T.J."/>
        </authorList>
    </citation>
    <scope>NUCLEOTIDE SEQUENCE</scope>
</reference>
<evidence type="ECO:0000313" key="2">
    <source>
        <dbReference type="EMBL" id="KKM15681.1"/>
    </source>
</evidence>
<dbReference type="EMBL" id="LAZR01014846">
    <property type="protein sequence ID" value="KKM15681.1"/>
    <property type="molecule type" value="Genomic_DNA"/>
</dbReference>
<feature type="domain" description="HNH nuclease" evidence="1">
    <location>
        <begin position="206"/>
        <end position="258"/>
    </location>
</feature>
<dbReference type="SUPFAM" id="SSF54060">
    <property type="entry name" value="His-Me finger endonucleases"/>
    <property type="match status" value="1"/>
</dbReference>
<gene>
    <name evidence="2" type="ORF">LCGC14_1693550</name>
</gene>
<dbReference type="InterPro" id="IPR044925">
    <property type="entry name" value="His-Me_finger_sf"/>
</dbReference>
<dbReference type="InterPro" id="IPR003615">
    <property type="entry name" value="HNH_nuc"/>
</dbReference>
<dbReference type="CDD" id="cd00085">
    <property type="entry name" value="HNHc"/>
    <property type="match status" value="1"/>
</dbReference>
<comment type="caution">
    <text evidence="2">The sequence shown here is derived from an EMBL/GenBank/DDBJ whole genome shotgun (WGS) entry which is preliminary data.</text>
</comment>
<sequence length="272" mass="31740">MPRPKTLKKKDPLVRFNQKWALSTEGEYDGTPCWEWAASKNGGGYGQFSYHGKLTLSHRWSYEHFREPIPEGFYVLQHCGRHGCVNPAHLYLFLLDYVGKRFGTWSVLRKGNYDRSGHMRWVCRCDCGRIEEVLGDNLKRSISTCCRECKRDKLRRANTTHGLSKTKEYKTAHARAWKKRNKEMTYSYVRKRNALKNNQLGNFSPWMERYYRVAQKDCCAYCGIDISQGYHLEHPIPLSRGGLHCWTNTVLACRDCNLSKHTKTAEEFLKGV</sequence>
<dbReference type="Pfam" id="PF14279">
    <property type="entry name" value="HNH_5"/>
    <property type="match status" value="1"/>
</dbReference>
<protein>
    <recommendedName>
        <fullName evidence="1">HNH nuclease domain-containing protein</fullName>
    </recommendedName>
</protein>
<dbReference type="AlphaFoldDB" id="A0A0F9HK27"/>
<accession>A0A0F9HK27</accession>
<dbReference type="SMART" id="SM00507">
    <property type="entry name" value="HNHc"/>
    <property type="match status" value="1"/>
</dbReference>
<evidence type="ECO:0000259" key="1">
    <source>
        <dbReference type="SMART" id="SM00507"/>
    </source>
</evidence>